<gene>
    <name evidence="1" type="ORF">JCM19237_5707</name>
</gene>
<sequence>MKADITPLALHSSMRNVNVQFVVSDNEYQGAICALHDEFFDADEKADSKSKVA</sequence>
<dbReference type="EMBL" id="BBMN01000001">
    <property type="protein sequence ID" value="GAL02814.1"/>
    <property type="molecule type" value="Genomic_DNA"/>
</dbReference>
<dbReference type="Proteomes" id="UP000029227">
    <property type="component" value="Unassembled WGS sequence"/>
</dbReference>
<comment type="caution">
    <text evidence="1">The sequence shown here is derived from an EMBL/GenBank/DDBJ whole genome shotgun (WGS) entry which is preliminary data.</text>
</comment>
<protein>
    <submittedName>
        <fullName evidence="1">Aspartokinase</fullName>
        <ecNumber evidence="1">2.7.2.4</ecNumber>
    </submittedName>
</protein>
<dbReference type="eggNOG" id="COG0527">
    <property type="taxonomic scope" value="Bacteria"/>
</dbReference>
<dbReference type="SUPFAM" id="SSF55021">
    <property type="entry name" value="ACT-like"/>
    <property type="match status" value="1"/>
</dbReference>
<evidence type="ECO:0000313" key="2">
    <source>
        <dbReference type="Proteomes" id="UP000029227"/>
    </source>
</evidence>
<organism evidence="1 2">
    <name type="scientific">Photobacterium aphoticum</name>
    <dbReference type="NCBI Taxonomy" id="754436"/>
    <lineage>
        <taxon>Bacteria</taxon>
        <taxon>Pseudomonadati</taxon>
        <taxon>Pseudomonadota</taxon>
        <taxon>Gammaproteobacteria</taxon>
        <taxon>Vibrionales</taxon>
        <taxon>Vibrionaceae</taxon>
        <taxon>Photobacterium</taxon>
    </lineage>
</organism>
<keyword evidence="1" id="KW-0418">Kinase</keyword>
<evidence type="ECO:0000313" key="1">
    <source>
        <dbReference type="EMBL" id="GAL02814.1"/>
    </source>
</evidence>
<dbReference type="EC" id="2.7.2.4" evidence="1"/>
<dbReference type="InterPro" id="IPR045865">
    <property type="entry name" value="ACT-like_dom_sf"/>
</dbReference>
<proteinExistence type="predicted"/>
<keyword evidence="1" id="KW-0808">Transferase</keyword>
<accession>A0A090QLV9</accession>
<reference evidence="1 2" key="1">
    <citation type="journal article" date="2014" name="Genome Announc.">
        <title>Draft Genome Sequences of Two Vibrionaceae Species, Vibrio ponticus C121 and Photobacterium aphoticum C119, Isolated as Coral Reef Microbiota.</title>
        <authorList>
            <person name="Al-saari N."/>
            <person name="Meirelles P.M."/>
            <person name="Mino S."/>
            <person name="Suda W."/>
            <person name="Oshima K."/>
            <person name="Hattori M."/>
            <person name="Ohkuma M."/>
            <person name="Thompson F.L."/>
            <person name="Gomez-Gil B."/>
            <person name="Sawabe T."/>
            <person name="Sawabe T."/>
        </authorList>
    </citation>
    <scope>NUCLEOTIDE SEQUENCE [LARGE SCALE GENOMIC DNA]</scope>
    <source>
        <strain evidence="1 2">JCM 19237</strain>
    </source>
</reference>
<name>A0A090QLV9_9GAMM</name>
<dbReference type="AlphaFoldDB" id="A0A090QLV9"/>
<dbReference type="GO" id="GO:0004072">
    <property type="term" value="F:aspartate kinase activity"/>
    <property type="evidence" value="ECO:0007669"/>
    <property type="project" value="UniProtKB-EC"/>
</dbReference>
<dbReference type="STRING" id="754436.JCM19237_5707"/>